<keyword evidence="3" id="KW-1185">Reference proteome</keyword>
<dbReference type="RefSeq" id="WP_205258168.1">
    <property type="nucleotide sequence ID" value="NZ_BAAAPV010000002.1"/>
</dbReference>
<sequence length="278" mass="29776">MTSAALSVQLYSVRDALTSDLDGTLAALAAMGLREVEVFDFVDRAPELAEALSRAGLRARTGHASLLSEGLGFDDPALADAQAGPPGQDRVFTAARTLGLEIVIDPFVAADRWLDEDAVLATARRLNDAAGKAADQGLRVGYHNHSQEFAVSFRGVSGYEVFADALRDDVALEVDLYWAATARQDVAALLGRLGERVRALHLKDGVIGDDPFRPGAARMDPTRLDQRPAGRGDLPLLEYLAAAPSTEFGVIEFDHYAGGDVLDGVRDSVEYFHANGLR</sequence>
<dbReference type="Pfam" id="PF01261">
    <property type="entry name" value="AP_endonuc_2"/>
    <property type="match status" value="1"/>
</dbReference>
<dbReference type="Gene3D" id="3.20.20.150">
    <property type="entry name" value="Divalent-metal-dependent TIM barrel enzymes"/>
    <property type="match status" value="1"/>
</dbReference>
<keyword evidence="2" id="KW-0413">Isomerase</keyword>
<accession>A0A938YNM7</accession>
<dbReference type="InterPro" id="IPR036237">
    <property type="entry name" value="Xyl_isomerase-like_sf"/>
</dbReference>
<comment type="caution">
    <text evidence="2">The sequence shown here is derived from an EMBL/GenBank/DDBJ whole genome shotgun (WGS) entry which is preliminary data.</text>
</comment>
<gene>
    <name evidence="2" type="ORF">JL107_16510</name>
</gene>
<reference evidence="2" key="1">
    <citation type="submission" date="2021-01" db="EMBL/GenBank/DDBJ databases">
        <title>KCTC 19127 draft genome.</title>
        <authorList>
            <person name="An D."/>
        </authorList>
    </citation>
    <scope>NUCLEOTIDE SEQUENCE</scope>
    <source>
        <strain evidence="2">KCTC 19127</strain>
    </source>
</reference>
<dbReference type="InterPro" id="IPR050312">
    <property type="entry name" value="IolE/XylAMocC-like"/>
</dbReference>
<feature type="domain" description="Xylose isomerase-like TIM barrel" evidence="1">
    <location>
        <begin position="25"/>
        <end position="242"/>
    </location>
</feature>
<evidence type="ECO:0000259" key="1">
    <source>
        <dbReference type="Pfam" id="PF01261"/>
    </source>
</evidence>
<dbReference type="EMBL" id="JAERWL010000014">
    <property type="protein sequence ID" value="MBM9478053.1"/>
    <property type="molecule type" value="Genomic_DNA"/>
</dbReference>
<organism evidence="2 3">
    <name type="scientific">Nakamurella flavida</name>
    <dbReference type="NCBI Taxonomy" id="363630"/>
    <lineage>
        <taxon>Bacteria</taxon>
        <taxon>Bacillati</taxon>
        <taxon>Actinomycetota</taxon>
        <taxon>Actinomycetes</taxon>
        <taxon>Nakamurellales</taxon>
        <taxon>Nakamurellaceae</taxon>
        <taxon>Nakamurella</taxon>
    </lineage>
</organism>
<proteinExistence type="predicted"/>
<dbReference type="GO" id="GO:0016853">
    <property type="term" value="F:isomerase activity"/>
    <property type="evidence" value="ECO:0007669"/>
    <property type="project" value="UniProtKB-KW"/>
</dbReference>
<evidence type="ECO:0000313" key="2">
    <source>
        <dbReference type="EMBL" id="MBM9478053.1"/>
    </source>
</evidence>
<dbReference type="SUPFAM" id="SSF51658">
    <property type="entry name" value="Xylose isomerase-like"/>
    <property type="match status" value="1"/>
</dbReference>
<dbReference type="PANTHER" id="PTHR12110">
    <property type="entry name" value="HYDROXYPYRUVATE ISOMERASE"/>
    <property type="match status" value="1"/>
</dbReference>
<dbReference type="Proteomes" id="UP000663801">
    <property type="component" value="Unassembled WGS sequence"/>
</dbReference>
<protein>
    <submittedName>
        <fullName evidence="2">Sugar phosphate isomerase/epimerase</fullName>
    </submittedName>
</protein>
<dbReference type="PANTHER" id="PTHR12110:SF41">
    <property type="entry name" value="INOSOSE DEHYDRATASE"/>
    <property type="match status" value="1"/>
</dbReference>
<dbReference type="AlphaFoldDB" id="A0A938YNM7"/>
<evidence type="ECO:0000313" key="3">
    <source>
        <dbReference type="Proteomes" id="UP000663801"/>
    </source>
</evidence>
<name>A0A938YNM7_9ACTN</name>
<dbReference type="InterPro" id="IPR013022">
    <property type="entry name" value="Xyl_isomerase-like_TIM-brl"/>
</dbReference>